<evidence type="ECO:0008006" key="4">
    <source>
        <dbReference type="Google" id="ProtNLM"/>
    </source>
</evidence>
<evidence type="ECO:0000256" key="1">
    <source>
        <dbReference type="SAM" id="MobiDB-lite"/>
    </source>
</evidence>
<dbReference type="EMBL" id="BAABJV010000001">
    <property type="protein sequence ID" value="GAA4764835.1"/>
    <property type="molecule type" value="Genomic_DNA"/>
</dbReference>
<dbReference type="NCBIfam" id="TIGR02548">
    <property type="entry name" value="casB_cse2"/>
    <property type="match status" value="1"/>
</dbReference>
<dbReference type="Gene3D" id="1.10.520.40">
    <property type="entry name" value="CRISPR-associated protein Cse2"/>
    <property type="match status" value="1"/>
</dbReference>
<keyword evidence="3" id="KW-1185">Reference proteome</keyword>
<proteinExistence type="predicted"/>
<name>A0ABP8ZT31_9ACTN</name>
<dbReference type="InterPro" id="IPR013382">
    <property type="entry name" value="CRISPR-assoc_prot_Cse2"/>
</dbReference>
<dbReference type="Proteomes" id="UP001501147">
    <property type="component" value="Unassembled WGS sequence"/>
</dbReference>
<comment type="caution">
    <text evidence="2">The sequence shown here is derived from an EMBL/GenBank/DDBJ whole genome shotgun (WGS) entry which is preliminary data.</text>
</comment>
<accession>A0ABP8ZT31</accession>
<dbReference type="Pfam" id="PF09485">
    <property type="entry name" value="CRISPR_Cse2"/>
    <property type="match status" value="1"/>
</dbReference>
<feature type="region of interest" description="Disordered" evidence="1">
    <location>
        <begin position="85"/>
        <end position="108"/>
    </location>
</feature>
<dbReference type="InterPro" id="IPR038287">
    <property type="entry name" value="Cse2_sf"/>
</dbReference>
<evidence type="ECO:0000313" key="2">
    <source>
        <dbReference type="EMBL" id="GAA4764835.1"/>
    </source>
</evidence>
<evidence type="ECO:0000313" key="3">
    <source>
        <dbReference type="Proteomes" id="UP001501147"/>
    </source>
</evidence>
<reference evidence="3" key="1">
    <citation type="journal article" date="2019" name="Int. J. Syst. Evol. Microbiol.">
        <title>The Global Catalogue of Microorganisms (GCM) 10K type strain sequencing project: providing services to taxonomists for standard genome sequencing and annotation.</title>
        <authorList>
            <consortium name="The Broad Institute Genomics Platform"/>
            <consortium name="The Broad Institute Genome Sequencing Center for Infectious Disease"/>
            <person name="Wu L."/>
            <person name="Ma J."/>
        </authorList>
    </citation>
    <scope>NUCLEOTIDE SEQUENCE [LARGE SCALE GENOMIC DNA]</scope>
    <source>
        <strain evidence="3">JCM 18324</strain>
    </source>
</reference>
<dbReference type="RefSeq" id="WP_345609475.1">
    <property type="nucleotide sequence ID" value="NZ_BAABJV010000001.1"/>
</dbReference>
<protein>
    <recommendedName>
        <fullName evidence="4">Type I-E CRISPR-associated protein Cse2/CasB</fullName>
    </recommendedName>
</protein>
<sequence>MTTMPASKPPVDRLARQSAYVAYVLELCENKKNRADLRSGLGKPVERSNYMHRLLVPRLKDDEAQHRDARRAHYAVASLIAGRPRATRDAEAQATADQAEPATSDGRAQVTDWWKRPNLGASLAEAVNKKIIKPDTAEADLHLMARQSSDAIHLRLPSLTRQLLSKGVTVDWAVLLHDLTWWNRDQDRIATRWLESYFRVRTRELPNDDEPSGTPEENH</sequence>
<gene>
    <name evidence="2" type="ORF">GCM10023329_08490</name>
</gene>
<organism evidence="2 3">
    <name type="scientific">Streptomyces sanyensis</name>
    <dbReference type="NCBI Taxonomy" id="568869"/>
    <lineage>
        <taxon>Bacteria</taxon>
        <taxon>Bacillati</taxon>
        <taxon>Actinomycetota</taxon>
        <taxon>Actinomycetes</taxon>
        <taxon>Kitasatosporales</taxon>
        <taxon>Streptomycetaceae</taxon>
        <taxon>Streptomyces</taxon>
    </lineage>
</organism>